<dbReference type="EMBL" id="UHJL01000002">
    <property type="protein sequence ID" value="SUQ24043.1"/>
    <property type="molecule type" value="Genomic_DNA"/>
</dbReference>
<organism evidence="2 3">
    <name type="scientific">Fibrobacter succinogenes</name>
    <name type="common">Bacteroides succinogenes</name>
    <dbReference type="NCBI Taxonomy" id="833"/>
    <lineage>
        <taxon>Bacteria</taxon>
        <taxon>Pseudomonadati</taxon>
        <taxon>Fibrobacterota</taxon>
        <taxon>Fibrobacteria</taxon>
        <taxon>Fibrobacterales</taxon>
        <taxon>Fibrobacteraceae</taxon>
        <taxon>Fibrobacter</taxon>
    </lineage>
</organism>
<feature type="domain" description="AMP-dependent synthetase/ligase" evidence="1">
    <location>
        <begin position="9"/>
        <end position="367"/>
    </location>
</feature>
<dbReference type="CDD" id="cd05930">
    <property type="entry name" value="A_NRPS"/>
    <property type="match status" value="1"/>
</dbReference>
<dbReference type="AlphaFoldDB" id="A0A380S4Y7"/>
<dbReference type="NCBIfam" id="TIGR01733">
    <property type="entry name" value="AA-adenyl-dom"/>
    <property type="match status" value="1"/>
</dbReference>
<dbReference type="InterPro" id="IPR045851">
    <property type="entry name" value="AMP-bd_C_sf"/>
</dbReference>
<dbReference type="PANTHER" id="PTHR45527:SF1">
    <property type="entry name" value="FATTY ACID SYNTHASE"/>
    <property type="match status" value="1"/>
</dbReference>
<protein>
    <submittedName>
        <fullName evidence="2">Amino acid adenylation domain-containing protein</fullName>
    </submittedName>
</protein>
<evidence type="ECO:0000313" key="2">
    <source>
        <dbReference type="EMBL" id="SUQ24043.1"/>
    </source>
</evidence>
<dbReference type="GO" id="GO:0005737">
    <property type="term" value="C:cytoplasm"/>
    <property type="evidence" value="ECO:0007669"/>
    <property type="project" value="TreeGrafter"/>
</dbReference>
<dbReference type="GO" id="GO:0031177">
    <property type="term" value="F:phosphopantetheine binding"/>
    <property type="evidence" value="ECO:0007669"/>
    <property type="project" value="TreeGrafter"/>
</dbReference>
<dbReference type="PROSITE" id="PS00455">
    <property type="entry name" value="AMP_BINDING"/>
    <property type="match status" value="1"/>
</dbReference>
<evidence type="ECO:0000259" key="1">
    <source>
        <dbReference type="Pfam" id="PF00501"/>
    </source>
</evidence>
<dbReference type="InterPro" id="IPR020845">
    <property type="entry name" value="AMP-binding_CS"/>
</dbReference>
<proteinExistence type="predicted"/>
<name>A0A380S4Y7_FIBSU</name>
<dbReference type="RefSeq" id="WP_109572640.1">
    <property type="nucleotide sequence ID" value="NZ_UHJL01000002.1"/>
</dbReference>
<dbReference type="Gene3D" id="3.30.300.30">
    <property type="match status" value="1"/>
</dbReference>
<sequence>MFYSIVQYFRQSASLHPTNIAVSDGKNSLSYCDLLANAEKIANAFVKKNIFKKPIAVMIEKSPASIAAFMGVAMSGNYYSVIDEKMPQNRIEKILETLKPEFIISNNRNRKKAESLGLDAEQILYFEDLVANEISAEEKVAVENAENRIIDTDILYVLFTSGSTGVPKGVIITHRSVIDYTEWASETFGFNQETVFGNQAPLYFDNSVLDIYSAIRNGASLYLIPQMCFSFPIRLLEFVRDNKINTIFWVPTVLSRVADLNILDKCDVDCLKNVLFAGEVMPARQLNVWRKRLPNALFANLYGPTEITVDCTYYIVNRDIRDDESVPIGIPCRNTDILVLNEQNQLVGVGEKGELCVRGSSLALGYYNNPEKTDAAFVQNPLNSLYRELIYRTGDIVHYNELHEIIYDGRKDSQVKHTGHRIELGEIETAVSSNKDVLNNCCVHNSQKDFLVLFYEGNADEQAIRKHLSGLLPDYMLPNAYVKLPSMPLNMNGKIDRVKLHEEALKL</sequence>
<dbReference type="InterPro" id="IPR010071">
    <property type="entry name" value="AA_adenyl_dom"/>
</dbReference>
<dbReference type="GO" id="GO:0043041">
    <property type="term" value="P:amino acid activation for nonribosomal peptide biosynthetic process"/>
    <property type="evidence" value="ECO:0007669"/>
    <property type="project" value="TreeGrafter"/>
</dbReference>
<dbReference type="SUPFAM" id="SSF56801">
    <property type="entry name" value="Acetyl-CoA synthetase-like"/>
    <property type="match status" value="1"/>
</dbReference>
<dbReference type="Gene3D" id="3.40.50.12780">
    <property type="entry name" value="N-terminal domain of ligase-like"/>
    <property type="match status" value="1"/>
</dbReference>
<dbReference type="PANTHER" id="PTHR45527">
    <property type="entry name" value="NONRIBOSOMAL PEPTIDE SYNTHETASE"/>
    <property type="match status" value="1"/>
</dbReference>
<accession>A0A380S4Y7</accession>
<dbReference type="InterPro" id="IPR042099">
    <property type="entry name" value="ANL_N_sf"/>
</dbReference>
<reference evidence="2 3" key="1">
    <citation type="submission" date="2017-08" db="EMBL/GenBank/DDBJ databases">
        <authorList>
            <person name="de Groot N.N."/>
        </authorList>
    </citation>
    <scope>NUCLEOTIDE SEQUENCE [LARGE SCALE GENOMIC DNA]</scope>
    <source>
        <strain evidence="2 3">HM2</strain>
    </source>
</reference>
<dbReference type="GO" id="GO:0044550">
    <property type="term" value="P:secondary metabolite biosynthetic process"/>
    <property type="evidence" value="ECO:0007669"/>
    <property type="project" value="TreeGrafter"/>
</dbReference>
<gene>
    <name evidence="2" type="ORF">SAMN05661053_1434</name>
</gene>
<evidence type="ECO:0000313" key="3">
    <source>
        <dbReference type="Proteomes" id="UP000255423"/>
    </source>
</evidence>
<dbReference type="InterPro" id="IPR000873">
    <property type="entry name" value="AMP-dep_synth/lig_dom"/>
</dbReference>
<dbReference type="Proteomes" id="UP000255423">
    <property type="component" value="Unassembled WGS sequence"/>
</dbReference>
<dbReference type="Pfam" id="PF00501">
    <property type="entry name" value="AMP-binding"/>
    <property type="match status" value="1"/>
</dbReference>